<organism evidence="1 2">
    <name type="scientific">Embleya scabrispora</name>
    <dbReference type="NCBI Taxonomy" id="159449"/>
    <lineage>
        <taxon>Bacteria</taxon>
        <taxon>Bacillati</taxon>
        <taxon>Actinomycetota</taxon>
        <taxon>Actinomycetes</taxon>
        <taxon>Kitasatosporales</taxon>
        <taxon>Streptomycetaceae</taxon>
        <taxon>Embleya</taxon>
    </lineage>
</organism>
<accession>A0A1T3P084</accession>
<keyword evidence="2" id="KW-1185">Reference proteome</keyword>
<dbReference type="OrthoDB" id="4350188at2"/>
<protein>
    <recommendedName>
        <fullName evidence="3">GNAT family N-acetyltransferase</fullName>
    </recommendedName>
</protein>
<reference evidence="1 2" key="1">
    <citation type="submission" date="2017-03" db="EMBL/GenBank/DDBJ databases">
        <title>Draft genome sequence of Streptomyces scabrisporus NF3, endophyte isolated from Amphipterygium adstringens.</title>
        <authorList>
            <person name="Vazquez M."/>
            <person name="Ceapa C.D."/>
            <person name="Rodriguez Luna D."/>
            <person name="Sanchez Esquivel S."/>
        </authorList>
    </citation>
    <scope>NUCLEOTIDE SEQUENCE [LARGE SCALE GENOMIC DNA]</scope>
    <source>
        <strain evidence="1 2">NF3</strain>
    </source>
</reference>
<gene>
    <name evidence="1" type="ORF">B4N89_17700</name>
</gene>
<name>A0A1T3P084_9ACTN</name>
<dbReference type="AlphaFoldDB" id="A0A1T3P084"/>
<dbReference type="STRING" id="159449.B4N89_17700"/>
<dbReference type="EMBL" id="MWQN01000001">
    <property type="protein sequence ID" value="OPC82526.1"/>
    <property type="molecule type" value="Genomic_DNA"/>
</dbReference>
<proteinExistence type="predicted"/>
<dbReference type="RefSeq" id="WP_078976791.1">
    <property type="nucleotide sequence ID" value="NZ_MWQN01000001.1"/>
</dbReference>
<evidence type="ECO:0000313" key="1">
    <source>
        <dbReference type="EMBL" id="OPC82526.1"/>
    </source>
</evidence>
<evidence type="ECO:0000313" key="2">
    <source>
        <dbReference type="Proteomes" id="UP000190037"/>
    </source>
</evidence>
<sequence>MRSVREELRPEDDGIPTDHAMATSPVAFVAAPKDESVLAEVRKYQTCMITETQEREEYRDFLEKALRPLGIYREKFLPGVASSCYKVTFDGRMAAIFRLTPAAPDSIYHEVIPGAAGRRIIEVNNVAIEHSFKGDLLLGIIMRNCALLSHAKGFDYVAGLIRHEILPMFVDFGTIPVRHAPLHLLGDEAICDYVTYFMTDRKEHVDYAVSRSYHYFHRKVTMKQIAADVAESTLCPTDALRG</sequence>
<dbReference type="Proteomes" id="UP000190037">
    <property type="component" value="Unassembled WGS sequence"/>
</dbReference>
<evidence type="ECO:0008006" key="3">
    <source>
        <dbReference type="Google" id="ProtNLM"/>
    </source>
</evidence>
<comment type="caution">
    <text evidence="1">The sequence shown here is derived from an EMBL/GenBank/DDBJ whole genome shotgun (WGS) entry which is preliminary data.</text>
</comment>